<keyword evidence="3" id="KW-1185">Reference proteome</keyword>
<name>A0A1J4JKR2_9EUKA</name>
<protein>
    <recommendedName>
        <fullName evidence="4">Glycosyltransferase family 61 protein</fullName>
    </recommendedName>
</protein>
<comment type="caution">
    <text evidence="2">The sequence shown here is derived from an EMBL/GenBank/DDBJ whole genome shotgun (WGS) entry which is preliminary data.</text>
</comment>
<dbReference type="EMBL" id="MLAK01001071">
    <property type="protein sequence ID" value="OHS98163.1"/>
    <property type="molecule type" value="Genomic_DNA"/>
</dbReference>
<evidence type="ECO:0000256" key="1">
    <source>
        <dbReference type="SAM" id="SignalP"/>
    </source>
</evidence>
<evidence type="ECO:0000313" key="3">
    <source>
        <dbReference type="Proteomes" id="UP000179807"/>
    </source>
</evidence>
<accession>A0A1J4JKR2</accession>
<evidence type="ECO:0000313" key="2">
    <source>
        <dbReference type="EMBL" id="OHS98163.1"/>
    </source>
</evidence>
<feature type="chain" id="PRO_5011955612" description="Glycosyltransferase family 61 protein" evidence="1">
    <location>
        <begin position="24"/>
        <end position="485"/>
    </location>
</feature>
<dbReference type="Proteomes" id="UP000179807">
    <property type="component" value="Unassembled WGS sequence"/>
</dbReference>
<evidence type="ECO:0008006" key="4">
    <source>
        <dbReference type="Google" id="ProtNLM"/>
    </source>
</evidence>
<dbReference type="AlphaFoldDB" id="A0A1J4JKR2"/>
<sequence length="485" mass="55050">MLVIIFTCAITLLIFDNDPPAFPRPLNDFSPDCYQIFPHSLSASGSRINVSVNIGDLIEFPTSAAIRLLRLVVTSGNTISEYTYNNFWDISLTSHKDYTKASFCVLQPIGGHIQATLYCHKRKLSELSHQINDINAYPVGWSRALMIPHLIVDLFDFCYSNNTIHYFSQAPSLLMPMHVGHNDTIPFQIRFITPGSFQTSSPEHTIIYKPTFFISASPKESWRQLSDILLPMWGSLFHIIKTNNNTNNNGKNDGYFRAYLTRNQSWVIPNVQRLVKDTVLTNESKVCIAEGHFIRSPGSIPLSVNSSAVNMTEIVSFCHHLNWIMDIKPEIMPSFKNFFTNKEMKQSTIVIDNTCFEKLNIKKLIEQYSSNLEIVRLPEESSLITEIAEVVSTAQVFIGSHLSSLIYGIFLPKGATMIEIQPEGCECTYYGQSFATMAGARYHPIRITGQCKKNTILLYMNQSELNYQKVTFTEIKKSLDQAFKK</sequence>
<dbReference type="RefSeq" id="XP_068351300.1">
    <property type="nucleotide sequence ID" value="XM_068494633.1"/>
</dbReference>
<organism evidence="2 3">
    <name type="scientific">Tritrichomonas foetus</name>
    <dbReference type="NCBI Taxonomy" id="1144522"/>
    <lineage>
        <taxon>Eukaryota</taxon>
        <taxon>Metamonada</taxon>
        <taxon>Parabasalia</taxon>
        <taxon>Tritrichomonadida</taxon>
        <taxon>Tritrichomonadidae</taxon>
        <taxon>Tritrichomonas</taxon>
    </lineage>
</organism>
<proteinExistence type="predicted"/>
<feature type="signal peptide" evidence="1">
    <location>
        <begin position="1"/>
        <end position="23"/>
    </location>
</feature>
<reference evidence="2" key="1">
    <citation type="submission" date="2016-10" db="EMBL/GenBank/DDBJ databases">
        <authorList>
            <person name="Benchimol M."/>
            <person name="Almeida L.G."/>
            <person name="Vasconcelos A.T."/>
            <person name="Perreira-Neves A."/>
            <person name="Rosa I.A."/>
            <person name="Tasca T."/>
            <person name="Bogo M.R."/>
            <person name="de Souza W."/>
        </authorList>
    </citation>
    <scope>NUCLEOTIDE SEQUENCE [LARGE SCALE GENOMIC DNA]</scope>
    <source>
        <strain evidence="2">K</strain>
    </source>
</reference>
<dbReference type="OrthoDB" id="529273at2759"/>
<keyword evidence="1" id="KW-0732">Signal</keyword>
<dbReference type="VEuPathDB" id="TrichDB:TRFO_09012"/>
<dbReference type="GeneID" id="94829337"/>
<gene>
    <name evidence="2" type="ORF">TRFO_09012</name>
</gene>